<dbReference type="CDD" id="cd00200">
    <property type="entry name" value="WD40"/>
    <property type="match status" value="2"/>
</dbReference>
<dbReference type="PROSITE" id="PS50294">
    <property type="entry name" value="WD_REPEATS_REGION"/>
    <property type="match status" value="5"/>
</dbReference>
<evidence type="ECO:0000313" key="7">
    <source>
        <dbReference type="EMBL" id="QDU44153.1"/>
    </source>
</evidence>
<dbReference type="SUPFAM" id="SSF82171">
    <property type="entry name" value="DPP6 N-terminal domain-like"/>
    <property type="match status" value="1"/>
</dbReference>
<feature type="repeat" description="WD" evidence="3">
    <location>
        <begin position="704"/>
        <end position="735"/>
    </location>
</feature>
<proteinExistence type="predicted"/>
<dbReference type="InterPro" id="IPR020472">
    <property type="entry name" value="WD40_PAC1"/>
</dbReference>
<gene>
    <name evidence="7" type="primary">smc_4</name>
    <name evidence="7" type="ORF">Mal52_26310</name>
</gene>
<feature type="repeat" description="WD" evidence="3">
    <location>
        <begin position="931"/>
        <end position="972"/>
    </location>
</feature>
<dbReference type="InterPro" id="IPR050349">
    <property type="entry name" value="WD_LIS1/nudF_dynein_reg"/>
</dbReference>
<feature type="chain" id="PRO_5021914595" evidence="5">
    <location>
        <begin position="26"/>
        <end position="987"/>
    </location>
</feature>
<reference evidence="7 8" key="1">
    <citation type="submission" date="2019-02" db="EMBL/GenBank/DDBJ databases">
        <title>Deep-cultivation of Planctomycetes and their phenomic and genomic characterization uncovers novel biology.</title>
        <authorList>
            <person name="Wiegand S."/>
            <person name="Jogler M."/>
            <person name="Boedeker C."/>
            <person name="Pinto D."/>
            <person name="Vollmers J."/>
            <person name="Rivas-Marin E."/>
            <person name="Kohn T."/>
            <person name="Peeters S.H."/>
            <person name="Heuer A."/>
            <person name="Rast P."/>
            <person name="Oberbeckmann S."/>
            <person name="Bunk B."/>
            <person name="Jeske O."/>
            <person name="Meyerdierks A."/>
            <person name="Storesund J.E."/>
            <person name="Kallscheuer N."/>
            <person name="Luecker S."/>
            <person name="Lage O.M."/>
            <person name="Pohl T."/>
            <person name="Merkel B.J."/>
            <person name="Hornburger P."/>
            <person name="Mueller R.-W."/>
            <person name="Bruemmer F."/>
            <person name="Labrenz M."/>
            <person name="Spormann A.M."/>
            <person name="Op den Camp H."/>
            <person name="Overmann J."/>
            <person name="Amann R."/>
            <person name="Jetten M.S.M."/>
            <person name="Mascher T."/>
            <person name="Medema M.H."/>
            <person name="Devos D.P."/>
            <person name="Kaster A.-K."/>
            <person name="Ovreas L."/>
            <person name="Rohde M."/>
            <person name="Galperin M.Y."/>
            <person name="Jogler C."/>
        </authorList>
    </citation>
    <scope>NUCLEOTIDE SEQUENCE [LARGE SCALE GENOMIC DNA]</scope>
    <source>
        <strain evidence="7 8">Mal52</strain>
    </source>
</reference>
<dbReference type="PROSITE" id="PS00678">
    <property type="entry name" value="WD_REPEATS_1"/>
    <property type="match status" value="2"/>
</dbReference>
<dbReference type="InterPro" id="IPR015943">
    <property type="entry name" value="WD40/YVTN_repeat-like_dom_sf"/>
</dbReference>
<keyword evidence="5" id="KW-0732">Signal</keyword>
<feature type="repeat" description="WD" evidence="3">
    <location>
        <begin position="805"/>
        <end position="846"/>
    </location>
</feature>
<feature type="coiled-coil region" evidence="4">
    <location>
        <begin position="620"/>
        <end position="654"/>
    </location>
</feature>
<organism evidence="7 8">
    <name type="scientific">Symmachiella dynata</name>
    <dbReference type="NCBI Taxonomy" id="2527995"/>
    <lineage>
        <taxon>Bacteria</taxon>
        <taxon>Pseudomonadati</taxon>
        <taxon>Planctomycetota</taxon>
        <taxon>Planctomycetia</taxon>
        <taxon>Planctomycetales</taxon>
        <taxon>Planctomycetaceae</taxon>
        <taxon>Symmachiella</taxon>
    </lineage>
</organism>
<accession>A0A517ZNU6</accession>
<feature type="repeat" description="WD" evidence="3">
    <location>
        <begin position="347"/>
        <end position="381"/>
    </location>
</feature>
<feature type="repeat" description="WD" evidence="3">
    <location>
        <begin position="847"/>
        <end position="888"/>
    </location>
</feature>
<feature type="signal peptide" evidence="5">
    <location>
        <begin position="1"/>
        <end position="25"/>
    </location>
</feature>
<dbReference type="Gene3D" id="2.130.10.10">
    <property type="entry name" value="YVTN repeat-like/Quinoprotein amine dehydrogenase"/>
    <property type="match status" value="5"/>
</dbReference>
<dbReference type="RefSeq" id="WP_145376528.1">
    <property type="nucleotide sequence ID" value="NZ_CP036276.1"/>
</dbReference>
<dbReference type="PRINTS" id="PR00320">
    <property type="entry name" value="GPROTEINBRPT"/>
</dbReference>
<dbReference type="PANTHER" id="PTHR44129">
    <property type="entry name" value="WD REPEAT-CONTAINING PROTEIN POP1"/>
    <property type="match status" value="1"/>
</dbReference>
<dbReference type="SUPFAM" id="SSF50978">
    <property type="entry name" value="WD40 repeat-like"/>
    <property type="match status" value="2"/>
</dbReference>
<keyword evidence="2" id="KW-0677">Repeat</keyword>
<feature type="domain" description="Cytochrome C Planctomycete-type" evidence="6">
    <location>
        <begin position="61"/>
        <end position="116"/>
    </location>
</feature>
<feature type="coiled-coil region" evidence="4">
    <location>
        <begin position="551"/>
        <end position="591"/>
    </location>
</feature>
<dbReference type="Proteomes" id="UP000319383">
    <property type="component" value="Chromosome"/>
</dbReference>
<evidence type="ECO:0000256" key="5">
    <source>
        <dbReference type="SAM" id="SignalP"/>
    </source>
</evidence>
<evidence type="ECO:0000256" key="2">
    <source>
        <dbReference type="ARBA" id="ARBA00022737"/>
    </source>
</evidence>
<dbReference type="Pfam" id="PF00400">
    <property type="entry name" value="WD40"/>
    <property type="match status" value="12"/>
</dbReference>
<evidence type="ECO:0000256" key="1">
    <source>
        <dbReference type="ARBA" id="ARBA00022574"/>
    </source>
</evidence>
<feature type="repeat" description="WD" evidence="3">
    <location>
        <begin position="669"/>
        <end position="703"/>
    </location>
</feature>
<dbReference type="InterPro" id="IPR036322">
    <property type="entry name" value="WD40_repeat_dom_sf"/>
</dbReference>
<dbReference type="SMART" id="SM00320">
    <property type="entry name" value="WD40"/>
    <property type="match status" value="14"/>
</dbReference>
<keyword evidence="8" id="KW-1185">Reference proteome</keyword>
<dbReference type="AlphaFoldDB" id="A0A517ZNU6"/>
<keyword evidence="1 3" id="KW-0853">WD repeat</keyword>
<dbReference type="PROSITE" id="PS50082">
    <property type="entry name" value="WD_REPEATS_2"/>
    <property type="match status" value="8"/>
</dbReference>
<dbReference type="InterPro" id="IPR019775">
    <property type="entry name" value="WD40_repeat_CS"/>
</dbReference>
<keyword evidence="4" id="KW-0175">Coiled coil</keyword>
<evidence type="ECO:0000313" key="8">
    <source>
        <dbReference type="Proteomes" id="UP000319383"/>
    </source>
</evidence>
<sequence length="987" mass="103650" precursor="true">MRKQFCRSTLIACGFVFLSSSLVFAEDEKPEKGQTIKPAEVKLDRPVDFDEDILPILEEKCIACHNLADAENDLSLEDVPSILKGGKAGPAVVAKDPEKSLLYNVIARTGKPAMPPLPNSIGAEVFTPEELGLLRLWITEGAQAGGGGTMEEIQWRPLPSGLNPIYSVTLSADGQFAACGRANRIVVYHLPSQQQIAELTDPALLDIQFDGKPMYQPGASHRDFVRSLAFNDDGTLLASGGYRTVKLWQRPRDVVKLNIETAAPDAVAVSPDGKWLATGAADKSVKLFNLADGSPGAVLNGAGDRITSVLFSADSSKVIASSVDKTIRLWNVADAAAAGQVTSPAAVNDIALNKDGTQIISADADNMIRVWPVPADASAAVTAAAKEIKGHEKPVTAVALITPAGEKLLSGSDDGTVRVWNLADGKQLQSMAHAAPVTEVAVRPDGGRFVSTGGNSAKLWNPADAKLVAELKGEYRSARVVAQRTADESIAKSLLAGAKKEIEAREKTVTKTAEAQTKAKTAQEEAAKKIPDAQAAAKKAADAKAANDKKVADAQAAVKAAEEAKKTAEDKAAADKAIADATAALKAAQAEQKKTDKAAKDTAAAAKKVVDADAAAKKAFASAERASQRAVKKLEEAKAAHADLDVAHKAAEKTLAEATAAGAALVKGVRGAVFSADNKTLITVSDNNTVQTWNAESGTALESFHGHQGPVTAVALTATGDILSASADNTIKVWDRNPSWKIVGRLGASADEPLNVSQSPFADRILALDFSSDGSKLATGGGEPSRSGELMIWDVAKQTPLKTFVDAHSDTVFGVEFSRDGRYLLSGAADKFAKIFDVESGKPFKSFEGHTHHVLGVAWRADGLIFASAGADNAIKVWDVTSGEQKRTIGGYSKQVTSLHFIGLGSNIVSSGGDKTVRYHKTDNGQNFRSFSGGTDYMYSADATADETVVVAGGEDGVLRIWNGADGKVIINFDPPKPPADNSQAKK</sequence>
<dbReference type="Pfam" id="PF07635">
    <property type="entry name" value="PSCyt1"/>
    <property type="match status" value="1"/>
</dbReference>
<dbReference type="InterPro" id="IPR011429">
    <property type="entry name" value="Cyt_c_Planctomycete-type"/>
</dbReference>
<evidence type="ECO:0000259" key="6">
    <source>
        <dbReference type="Pfam" id="PF07635"/>
    </source>
</evidence>
<feature type="repeat" description="WD" evidence="3">
    <location>
        <begin position="388"/>
        <end position="430"/>
    </location>
</feature>
<evidence type="ECO:0000256" key="4">
    <source>
        <dbReference type="SAM" id="Coils"/>
    </source>
</evidence>
<dbReference type="EMBL" id="CP036276">
    <property type="protein sequence ID" value="QDU44153.1"/>
    <property type="molecule type" value="Genomic_DNA"/>
</dbReference>
<dbReference type="KEGG" id="sdyn:Mal52_26310"/>
<name>A0A517ZNU6_9PLAN</name>
<protein>
    <submittedName>
        <fullName evidence="7">Chromosome partition protein Smc</fullName>
    </submittedName>
</protein>
<feature type="repeat" description="WD" evidence="3">
    <location>
        <begin position="299"/>
        <end position="340"/>
    </location>
</feature>
<dbReference type="InterPro" id="IPR001680">
    <property type="entry name" value="WD40_rpt"/>
</dbReference>
<evidence type="ECO:0000256" key="3">
    <source>
        <dbReference type="PROSITE-ProRule" id="PRU00221"/>
    </source>
</evidence>